<reference evidence="7" key="2">
    <citation type="submission" date="2023-05" db="EMBL/GenBank/DDBJ databases">
        <authorList>
            <consortium name="Lawrence Berkeley National Laboratory"/>
            <person name="Steindorff A."/>
            <person name="Hensen N."/>
            <person name="Bonometti L."/>
            <person name="Westerberg I."/>
            <person name="Brannstrom I.O."/>
            <person name="Guillou S."/>
            <person name="Cros-Aarteil S."/>
            <person name="Calhoun S."/>
            <person name="Haridas S."/>
            <person name="Kuo A."/>
            <person name="Mondo S."/>
            <person name="Pangilinan J."/>
            <person name="Riley R."/>
            <person name="Labutti K."/>
            <person name="Andreopoulos B."/>
            <person name="Lipzen A."/>
            <person name="Chen C."/>
            <person name="Yanf M."/>
            <person name="Daum C."/>
            <person name="Ng V."/>
            <person name="Clum A."/>
            <person name="Ohm R."/>
            <person name="Martin F."/>
            <person name="Silar P."/>
            <person name="Natvig D."/>
            <person name="Lalanne C."/>
            <person name="Gautier V."/>
            <person name="Ament-Velasquez S.L."/>
            <person name="Kruys A."/>
            <person name="Hutchinson M.I."/>
            <person name="Powell A.J."/>
            <person name="Barry K."/>
            <person name="Miller A.N."/>
            <person name="Grigoriev I.V."/>
            <person name="Debuchy R."/>
            <person name="Gladieux P."/>
            <person name="Thoren M.H."/>
            <person name="Johannesson H."/>
        </authorList>
    </citation>
    <scope>NUCLEOTIDE SEQUENCE</scope>
    <source>
        <strain evidence="7">CBS 892.96</strain>
    </source>
</reference>
<proteinExistence type="predicted"/>
<dbReference type="EC" id="3.4.22.49" evidence="2"/>
<feature type="domain" description="Peptidase C50" evidence="6">
    <location>
        <begin position="1948"/>
        <end position="2045"/>
    </location>
</feature>
<dbReference type="GO" id="GO:0005737">
    <property type="term" value="C:cytoplasm"/>
    <property type="evidence" value="ECO:0007669"/>
    <property type="project" value="TreeGrafter"/>
</dbReference>
<comment type="caution">
    <text evidence="7">The sequence shown here is derived from an EMBL/GenBank/DDBJ whole genome shotgun (WGS) entry which is preliminary data.</text>
</comment>
<name>A0AAN6WGD2_9PEZI</name>
<dbReference type="InterPro" id="IPR005314">
    <property type="entry name" value="Peptidase_C50"/>
</dbReference>
<evidence type="ECO:0000259" key="6">
    <source>
        <dbReference type="PROSITE" id="PS51700"/>
    </source>
</evidence>
<dbReference type="SUPFAM" id="SSF81901">
    <property type="entry name" value="HCP-like"/>
    <property type="match status" value="1"/>
</dbReference>
<feature type="region of interest" description="Disordered" evidence="5">
    <location>
        <begin position="1484"/>
        <end position="1513"/>
    </location>
</feature>
<feature type="region of interest" description="Disordered" evidence="5">
    <location>
        <begin position="2092"/>
        <end position="2111"/>
    </location>
</feature>
<evidence type="ECO:0000256" key="5">
    <source>
        <dbReference type="SAM" id="MobiDB-lite"/>
    </source>
</evidence>
<accession>A0AAN6WGD2</accession>
<evidence type="ECO:0000256" key="1">
    <source>
        <dbReference type="ARBA" id="ARBA00000451"/>
    </source>
</evidence>
<dbReference type="GO" id="GO:0072686">
    <property type="term" value="C:mitotic spindle"/>
    <property type="evidence" value="ECO:0007669"/>
    <property type="project" value="TreeGrafter"/>
</dbReference>
<evidence type="ECO:0000313" key="7">
    <source>
        <dbReference type="EMBL" id="KAK4179612.1"/>
    </source>
</evidence>
<feature type="compositionally biased region" description="Polar residues" evidence="5">
    <location>
        <begin position="148"/>
        <end position="165"/>
    </location>
</feature>
<sequence length="2150" mass="233211">MDTNNNNNNSTPLLSSQTAAVRSAVSSVATCTPATSALLKSLLLPRDESADEPPSRTVSRAATTTTTAARSRANTTSSNVSRAPSRRGGGAKPPPPQPDTGGLSSRDKATLATQVINSALKALSEAAKPPPTAVVSQPPPDEPSSPSLVKTATTRNTLRRTSSAPPISPLQPRPLNRQSTSPSVPRHARSPSKPPSLTSSPNLLSLVECARVALSTLRQIVASGKVTLPELQLESGISALISRLVSLGLHEQAIRELRTLRRRLEALSGNEKKAGAAAAEPKTSAEAFGEILDFSGVKLSGPALLLAITTQIQALRVLGLTKKPSAIEAVVAHLGQDKKHSPVAFLLQAAGERGADKGKIARQMETVSQCLLALGPSASSKDDALAQESRLSISPGTALELQVVALEMRLQWWEMAKHQPDVEKEVMVPLGRFLGAYIRRTTADARTSYKTVDGVWARIETRLHDQKLQPTPGSKMPLATIYQTLTTLAKEAGMVMEAVGWGQRLRDMMMIGTGETTITESVVKKVAVAAQLLGVQLKDRTKYLHDDGLIGEVVAGMTGPLKGDVSELDELLVNVVQARKAAISVLVVEKKQSEVSSLRRTTRDQLEGLVLQTPRFCLRWLGKPPGPKGSTKEYLRYEQRRQLLLGSLQQNLESAFLVVKVRLEEGRMGWELTDSVLGDCVTLLEYMGDKVGGGKGEGGGFMYVKISHFYYLQYNSLRQTVADPKDPSPLRALRRSVDCVKYRSSAEKEKAQLVLKLERQSELAKRLGRGEEAMGALFAIRTSLLEDGVLAAIAKGLATQSPVAVWERDEKAEALSRALVAIAQMEQVWMDWTADLSEAEQAAALEHRLRYILLRAGGRYADVTLEHPCVDQLLRIYIPTRHPVRRLRVLLSLLCAALGKLDKAEELLAVAKDASQVEDLGEDAGLVGYLQHMKALYGSLAAAVDGYRHAGALRESLAVWQGIVKSCKDKTALEKHVDDVAGLLDYLQSIADFLRMKGRDEMLASVLELISDTSQVAATQGSNAGELLQHNSALAVQYTNLGQSQKAEQLFAEARKHLGAQASGDAIASFYLACAEHAVALGHFKQAEEHLASARQAYSSSSSGTFTRLRKKQLVAYAYYLHSILAQEKGDSHHALVYSRESVRAIMAEWVKLEAQLVASSVTSSSPDQSINTSTSDITTLASATSGPPAGPAFWRMFYGLFRNVLRLSSVYAHLGLFQETMYYAEQAAKMAGQVNSEFYNSLVQGWIGELSWKAGGVEKAQEMLGLATGLFTEAVDGGGWYGAAGLAVRLSEICVGVGNLKGAEWLLQRAEGIVQSLMPSATMKDVEEKMAKLRMEDVKPVRGGARRVVASGVKKPVRKTGAAGARAAATKAKPAAKAAPAPEPVAVIVVEDAQLAKLRASILVQKAVLMLRQKEWAGAQAILSEAAAATTVKSSDWLPTRQLAMASCLLGMSMEQMAQDPVFSVIQDSTISFPALLGMDKMPGSQSSPVKGGASPRKGARTAGKGGEATKDVPQGVYVDNLREAHDYLLEAHSVASTSGDSALIHKISGMLQHVGLFITATSSSKAKATVHSAQTSYSVELARNLIWRRERKAVIQEKHAPRHDGTEWPPALQSAASRRSSLGFTLDLHKVQRDYIDIVPKNWNVISVALSEGNQDLCITKLQAGQNPFVIRLPLERATSRDADSDVFNFQQGRSELLDIIKQINETCHSAKDMNAKGAKTEWWNAREALDERLKELLDSIEQIWLGGFRGIFSQHSRRADLLAKFQKSFLAMMDKHLPSRRQVRGKKTKTAAAAPRVQLDLNILELFIGLGDATKPGTDFDDELTDLLYFVVDILQFHGERNAYDEIDFDSMVVETFDALMAYHSAVKDTRAEIDSGIHTILLLDKALHVFPWESLPCMQGLAISRMPSLACLRRLILEQRQSSPPASSQEQDIEGHHVNFSSPSTKGAYILNPSSDLASTQATFGPPLSNHLSSFSSVISRPPTEAEFEGFLSDKDLLLYFGHGSGAQYIRGRTIRRLDRCKATVLLMGCSSAALTEAGEFEPSGPAWNYMLSGSPAVVGTLWDVTDRDIDRFAGRMLETWGVMPKGAVENDGKGRDTGRGKRARGDKKRSLVEAVAEAREGGCRFRYVTAAGVVVYGVPVYVWRD</sequence>
<evidence type="ECO:0000256" key="4">
    <source>
        <dbReference type="ARBA" id="ARBA00022829"/>
    </source>
</evidence>
<keyword evidence="8" id="KW-1185">Reference proteome</keyword>
<dbReference type="GO" id="GO:0004197">
    <property type="term" value="F:cysteine-type endopeptidase activity"/>
    <property type="evidence" value="ECO:0007669"/>
    <property type="project" value="InterPro"/>
</dbReference>
<dbReference type="GO" id="GO:0006508">
    <property type="term" value="P:proteolysis"/>
    <property type="evidence" value="ECO:0007669"/>
    <property type="project" value="InterPro"/>
</dbReference>
<organism evidence="7 8">
    <name type="scientific">Triangularia setosa</name>
    <dbReference type="NCBI Taxonomy" id="2587417"/>
    <lineage>
        <taxon>Eukaryota</taxon>
        <taxon>Fungi</taxon>
        <taxon>Dikarya</taxon>
        <taxon>Ascomycota</taxon>
        <taxon>Pezizomycotina</taxon>
        <taxon>Sordariomycetes</taxon>
        <taxon>Sordariomycetidae</taxon>
        <taxon>Sordariales</taxon>
        <taxon>Podosporaceae</taxon>
        <taxon>Triangularia</taxon>
    </lineage>
</organism>
<dbReference type="GO" id="GO:0044732">
    <property type="term" value="C:mitotic spindle pole body"/>
    <property type="evidence" value="ECO:0007669"/>
    <property type="project" value="TreeGrafter"/>
</dbReference>
<evidence type="ECO:0000313" key="8">
    <source>
        <dbReference type="Proteomes" id="UP001302321"/>
    </source>
</evidence>
<dbReference type="InterPro" id="IPR030397">
    <property type="entry name" value="SEPARIN_core_dom"/>
</dbReference>
<comment type="catalytic activity">
    <reaction evidence="1">
        <text>All bonds known to be hydrolyzed by this endopeptidase have arginine in P1 and an acidic residue in P4. P6 is often occupied by an acidic residue or by a hydroxy-amino-acid residue, the phosphorylation of which enhances cleavage.</text>
        <dbReference type="EC" id="3.4.22.49"/>
    </reaction>
</comment>
<feature type="compositionally biased region" description="Low complexity" evidence="5">
    <location>
        <begin position="55"/>
        <end position="78"/>
    </location>
</feature>
<dbReference type="PROSITE" id="PS51700">
    <property type="entry name" value="SEPARIN"/>
    <property type="match status" value="1"/>
</dbReference>
<dbReference type="Pfam" id="PF03568">
    <property type="entry name" value="Separin_C"/>
    <property type="match status" value="1"/>
</dbReference>
<dbReference type="PANTHER" id="PTHR12792:SF0">
    <property type="entry name" value="SEPARIN"/>
    <property type="match status" value="1"/>
</dbReference>
<dbReference type="GO" id="GO:0051307">
    <property type="term" value="P:meiotic chromosome separation"/>
    <property type="evidence" value="ECO:0007669"/>
    <property type="project" value="TreeGrafter"/>
</dbReference>
<keyword evidence="3" id="KW-0378">Hydrolase</keyword>
<feature type="region of interest" description="Disordered" evidence="5">
    <location>
        <begin position="124"/>
        <end position="201"/>
    </location>
</feature>
<protein>
    <recommendedName>
        <fullName evidence="2">separase</fullName>
        <ecNumber evidence="2">3.4.22.49</ecNumber>
    </recommendedName>
</protein>
<evidence type="ECO:0000256" key="2">
    <source>
        <dbReference type="ARBA" id="ARBA00012489"/>
    </source>
</evidence>
<feature type="region of interest" description="Disordered" evidence="5">
    <location>
        <begin position="46"/>
        <end position="106"/>
    </location>
</feature>
<feature type="compositionally biased region" description="Pro residues" evidence="5">
    <location>
        <begin position="128"/>
        <end position="143"/>
    </location>
</feature>
<dbReference type="PANTHER" id="PTHR12792">
    <property type="entry name" value="EXTRA SPINDLE POLES 1-RELATED"/>
    <property type="match status" value="1"/>
</dbReference>
<feature type="compositionally biased region" description="Basic and acidic residues" evidence="5">
    <location>
        <begin position="2093"/>
        <end position="2104"/>
    </location>
</feature>
<dbReference type="Proteomes" id="UP001302321">
    <property type="component" value="Unassembled WGS sequence"/>
</dbReference>
<reference evidence="7" key="1">
    <citation type="journal article" date="2023" name="Mol. Phylogenet. Evol.">
        <title>Genome-scale phylogeny and comparative genomics of the fungal order Sordariales.</title>
        <authorList>
            <person name="Hensen N."/>
            <person name="Bonometti L."/>
            <person name="Westerberg I."/>
            <person name="Brannstrom I.O."/>
            <person name="Guillou S."/>
            <person name="Cros-Aarteil S."/>
            <person name="Calhoun S."/>
            <person name="Haridas S."/>
            <person name="Kuo A."/>
            <person name="Mondo S."/>
            <person name="Pangilinan J."/>
            <person name="Riley R."/>
            <person name="LaButti K."/>
            <person name="Andreopoulos B."/>
            <person name="Lipzen A."/>
            <person name="Chen C."/>
            <person name="Yan M."/>
            <person name="Daum C."/>
            <person name="Ng V."/>
            <person name="Clum A."/>
            <person name="Steindorff A."/>
            <person name="Ohm R.A."/>
            <person name="Martin F."/>
            <person name="Silar P."/>
            <person name="Natvig D.O."/>
            <person name="Lalanne C."/>
            <person name="Gautier V."/>
            <person name="Ament-Velasquez S.L."/>
            <person name="Kruys A."/>
            <person name="Hutchinson M.I."/>
            <person name="Powell A.J."/>
            <person name="Barry K."/>
            <person name="Miller A.N."/>
            <person name="Grigoriev I.V."/>
            <person name="Debuchy R."/>
            <person name="Gladieux P."/>
            <person name="Hiltunen Thoren M."/>
            <person name="Johannesson H."/>
        </authorList>
    </citation>
    <scope>NUCLEOTIDE SEQUENCE</scope>
    <source>
        <strain evidence="7">CBS 892.96</strain>
    </source>
</reference>
<gene>
    <name evidence="7" type="ORF">QBC36DRAFT_298295</name>
</gene>
<dbReference type="GO" id="GO:0005634">
    <property type="term" value="C:nucleus"/>
    <property type="evidence" value="ECO:0007669"/>
    <property type="project" value="InterPro"/>
</dbReference>
<keyword evidence="4" id="KW-0159">Chromosome partition</keyword>
<evidence type="ECO:0000256" key="3">
    <source>
        <dbReference type="ARBA" id="ARBA00022801"/>
    </source>
</evidence>
<feature type="region of interest" description="Disordered" evidence="5">
    <location>
        <begin position="1"/>
        <end position="23"/>
    </location>
</feature>
<dbReference type="EMBL" id="MU866113">
    <property type="protein sequence ID" value="KAK4179612.1"/>
    <property type="molecule type" value="Genomic_DNA"/>
</dbReference>